<accession>X0Y5F2</accession>
<gene>
    <name evidence="1" type="ORF">S01H1_85964</name>
</gene>
<protein>
    <submittedName>
        <fullName evidence="1">Uncharacterized protein</fullName>
    </submittedName>
</protein>
<dbReference type="EMBL" id="BARS01059277">
    <property type="protein sequence ID" value="GAG43913.1"/>
    <property type="molecule type" value="Genomic_DNA"/>
</dbReference>
<reference evidence="1" key="1">
    <citation type="journal article" date="2014" name="Front. Microbiol.">
        <title>High frequency of phylogenetically diverse reductive dehalogenase-homologous genes in deep subseafloor sedimentary metagenomes.</title>
        <authorList>
            <person name="Kawai M."/>
            <person name="Futagami T."/>
            <person name="Toyoda A."/>
            <person name="Takaki Y."/>
            <person name="Nishi S."/>
            <person name="Hori S."/>
            <person name="Arai W."/>
            <person name="Tsubouchi T."/>
            <person name="Morono Y."/>
            <person name="Uchiyama I."/>
            <person name="Ito T."/>
            <person name="Fujiyama A."/>
            <person name="Inagaki F."/>
            <person name="Takami H."/>
        </authorList>
    </citation>
    <scope>NUCLEOTIDE SEQUENCE</scope>
    <source>
        <strain evidence="1">Expedition CK06-06</strain>
    </source>
</reference>
<organism evidence="1">
    <name type="scientific">marine sediment metagenome</name>
    <dbReference type="NCBI Taxonomy" id="412755"/>
    <lineage>
        <taxon>unclassified sequences</taxon>
        <taxon>metagenomes</taxon>
        <taxon>ecological metagenomes</taxon>
    </lineage>
</organism>
<proteinExistence type="predicted"/>
<name>X0Y5F2_9ZZZZ</name>
<sequence length="56" mass="6250">DSWGVALSCRQEVERLMYTNINPATKKEFITVVNDRAGSDNPVRLVQCIIGDDPTL</sequence>
<feature type="non-terminal residue" evidence="1">
    <location>
        <position position="56"/>
    </location>
</feature>
<evidence type="ECO:0000313" key="1">
    <source>
        <dbReference type="EMBL" id="GAG43913.1"/>
    </source>
</evidence>
<comment type="caution">
    <text evidence="1">The sequence shown here is derived from an EMBL/GenBank/DDBJ whole genome shotgun (WGS) entry which is preliminary data.</text>
</comment>
<dbReference type="AlphaFoldDB" id="X0Y5F2"/>
<feature type="non-terminal residue" evidence="1">
    <location>
        <position position="1"/>
    </location>
</feature>